<dbReference type="PANTHER" id="PTHR47926">
    <property type="entry name" value="PENTATRICOPEPTIDE REPEAT-CONTAINING PROTEIN"/>
    <property type="match status" value="1"/>
</dbReference>
<evidence type="ECO:0000313" key="2">
    <source>
        <dbReference type="EMBL" id="KAK6947110.1"/>
    </source>
</evidence>
<protein>
    <submittedName>
        <fullName evidence="2">Pentatricopeptide repeat</fullName>
    </submittedName>
</protein>
<evidence type="ECO:0000256" key="1">
    <source>
        <dbReference type="ARBA" id="ARBA00022737"/>
    </source>
</evidence>
<gene>
    <name evidence="2" type="ORF">RJ641_000583</name>
</gene>
<dbReference type="GO" id="GO:0003723">
    <property type="term" value="F:RNA binding"/>
    <property type="evidence" value="ECO:0007669"/>
    <property type="project" value="InterPro"/>
</dbReference>
<dbReference type="InterPro" id="IPR046848">
    <property type="entry name" value="E_motif"/>
</dbReference>
<evidence type="ECO:0000313" key="3">
    <source>
        <dbReference type="Proteomes" id="UP001370490"/>
    </source>
</evidence>
<keyword evidence="1" id="KW-0677">Repeat</keyword>
<dbReference type="InterPro" id="IPR011990">
    <property type="entry name" value="TPR-like_helical_dom_sf"/>
</dbReference>
<feature type="non-terminal residue" evidence="2">
    <location>
        <position position="1"/>
    </location>
</feature>
<sequence>SQRQNQIKTPTTQTFQQVPQNPPFQFTFSTTSTPYLSSINSMPTSSKPTLARTCSVSPCHFSYAYEIFQQSDKPEIHFWNSCLKAFAESNSPSNTIQLFVHLLEYNVLPDHFTCSFVLEACTSCSDISFAKMVHGFVEKMGFKFNDFFQNMLLHFDVEGAYDLFCRMPERIMRSWASMISGGQKRQLLVFLEMEEVGVRPNEVTIVVVLASCANLSALEIGSRVHEHSNQSGYAYGNFLVGYVDGACNAWASQGSFEALALFDIMKKEDVEPNEVTFVGLLRAFSHIGMVNEGRRLFESMSRDYRIVPRIEHHGCMVDLLSRAGHLEEAHDFIKDMPLKLNGVVWGALLGGCKVHKNIKMAEKAISCLRELDPLNDGLCVLSNIYAEAGWWEDVARVRKLMRDDGVKKTTGWSLISIPDRFMNLLLEIKTILRLK</sequence>
<keyword evidence="3" id="KW-1185">Reference proteome</keyword>
<dbReference type="Gene3D" id="1.25.40.10">
    <property type="entry name" value="Tetratricopeptide repeat domain"/>
    <property type="match status" value="2"/>
</dbReference>
<organism evidence="2 3">
    <name type="scientific">Dillenia turbinata</name>
    <dbReference type="NCBI Taxonomy" id="194707"/>
    <lineage>
        <taxon>Eukaryota</taxon>
        <taxon>Viridiplantae</taxon>
        <taxon>Streptophyta</taxon>
        <taxon>Embryophyta</taxon>
        <taxon>Tracheophyta</taxon>
        <taxon>Spermatophyta</taxon>
        <taxon>Magnoliopsida</taxon>
        <taxon>eudicotyledons</taxon>
        <taxon>Gunneridae</taxon>
        <taxon>Pentapetalae</taxon>
        <taxon>Dilleniales</taxon>
        <taxon>Dilleniaceae</taxon>
        <taxon>Dillenia</taxon>
    </lineage>
</organism>
<dbReference type="FunFam" id="1.25.40.10:FF:000090">
    <property type="entry name" value="Pentatricopeptide repeat-containing protein, chloroplastic"/>
    <property type="match status" value="1"/>
</dbReference>
<dbReference type="PANTHER" id="PTHR47926:SF458">
    <property type="entry name" value="PENTATRICOPEPTIDE REPEAT-CONTAINING PROTEIN"/>
    <property type="match status" value="1"/>
</dbReference>
<proteinExistence type="predicted"/>
<dbReference type="GO" id="GO:0009451">
    <property type="term" value="P:RNA modification"/>
    <property type="evidence" value="ECO:0007669"/>
    <property type="project" value="InterPro"/>
</dbReference>
<dbReference type="Proteomes" id="UP001370490">
    <property type="component" value="Unassembled WGS sequence"/>
</dbReference>
<dbReference type="EMBL" id="JBAMMX010000001">
    <property type="protein sequence ID" value="KAK6947110.1"/>
    <property type="molecule type" value="Genomic_DNA"/>
</dbReference>
<accession>A0AAN8W8E5</accession>
<dbReference type="InterPro" id="IPR002885">
    <property type="entry name" value="PPR_rpt"/>
</dbReference>
<comment type="caution">
    <text evidence="2">The sequence shown here is derived from an EMBL/GenBank/DDBJ whole genome shotgun (WGS) entry which is preliminary data.</text>
</comment>
<dbReference type="Pfam" id="PF20431">
    <property type="entry name" value="E_motif"/>
    <property type="match status" value="1"/>
</dbReference>
<dbReference type="InterPro" id="IPR046960">
    <property type="entry name" value="PPR_At4g14850-like_plant"/>
</dbReference>
<name>A0AAN8W8E5_9MAGN</name>
<dbReference type="AlphaFoldDB" id="A0AAN8W8E5"/>
<dbReference type="Pfam" id="PF01535">
    <property type="entry name" value="PPR"/>
    <property type="match status" value="2"/>
</dbReference>
<reference evidence="2 3" key="1">
    <citation type="submission" date="2023-12" db="EMBL/GenBank/DDBJ databases">
        <title>A high-quality genome assembly for Dillenia turbinata (Dilleniales).</title>
        <authorList>
            <person name="Chanderbali A."/>
        </authorList>
    </citation>
    <scope>NUCLEOTIDE SEQUENCE [LARGE SCALE GENOMIC DNA]</scope>
    <source>
        <strain evidence="2">LSX21</strain>
        <tissue evidence="2">Leaf</tissue>
    </source>
</reference>
<dbReference type="NCBIfam" id="TIGR00756">
    <property type="entry name" value="PPR"/>
    <property type="match status" value="1"/>
</dbReference>